<accession>A0A840AIP6</accession>
<dbReference type="Pfam" id="PF04321">
    <property type="entry name" value="RmlD_sub_bind"/>
    <property type="match status" value="1"/>
</dbReference>
<dbReference type="InterPro" id="IPR036291">
    <property type="entry name" value="NAD(P)-bd_dom_sf"/>
</dbReference>
<evidence type="ECO:0000313" key="8">
    <source>
        <dbReference type="EMBL" id="MBB3900503.1"/>
    </source>
</evidence>
<dbReference type="GO" id="GO:0008831">
    <property type="term" value="F:dTDP-4-dehydrorhamnose reductase activity"/>
    <property type="evidence" value="ECO:0007669"/>
    <property type="project" value="UniProtKB-EC"/>
</dbReference>
<proteinExistence type="inferred from homology"/>
<reference evidence="8 9" key="1">
    <citation type="submission" date="2020-08" db="EMBL/GenBank/DDBJ databases">
        <title>Genomic Encyclopedia of Type Strains, Phase IV (KMG-IV): sequencing the most valuable type-strain genomes for metagenomic binning, comparative biology and taxonomic classification.</title>
        <authorList>
            <person name="Goeker M."/>
        </authorList>
    </citation>
    <scope>NUCLEOTIDE SEQUENCE [LARGE SCALE GENOMIC DNA]</scope>
    <source>
        <strain evidence="8 9">DSM 19979</strain>
    </source>
</reference>
<comment type="catalytic activity">
    <reaction evidence="5 6">
        <text>dTDP-beta-L-rhamnose + NADP(+) = dTDP-4-dehydro-beta-L-rhamnose + NADPH + H(+)</text>
        <dbReference type="Rhea" id="RHEA:21796"/>
        <dbReference type="ChEBI" id="CHEBI:15378"/>
        <dbReference type="ChEBI" id="CHEBI:57510"/>
        <dbReference type="ChEBI" id="CHEBI:57783"/>
        <dbReference type="ChEBI" id="CHEBI:58349"/>
        <dbReference type="ChEBI" id="CHEBI:62830"/>
        <dbReference type="EC" id="1.1.1.133"/>
    </reaction>
</comment>
<evidence type="ECO:0000256" key="6">
    <source>
        <dbReference type="RuleBase" id="RU364082"/>
    </source>
</evidence>
<dbReference type="EMBL" id="JACIDJ010000013">
    <property type="protein sequence ID" value="MBB3900503.1"/>
    <property type="molecule type" value="Genomic_DNA"/>
</dbReference>
<comment type="caution">
    <text evidence="8">The sequence shown here is derived from an EMBL/GenBank/DDBJ whole genome shotgun (WGS) entry which is preliminary data.</text>
</comment>
<dbReference type="InterPro" id="IPR005913">
    <property type="entry name" value="dTDP_dehydrorham_reduct"/>
</dbReference>
<comment type="similarity">
    <text evidence="2 6">Belongs to the dTDP-4-dehydrorhamnose reductase family.</text>
</comment>
<dbReference type="PANTHER" id="PTHR10491">
    <property type="entry name" value="DTDP-4-DEHYDRORHAMNOSE REDUCTASE"/>
    <property type="match status" value="1"/>
</dbReference>
<dbReference type="Proteomes" id="UP000553193">
    <property type="component" value="Unassembled WGS sequence"/>
</dbReference>
<dbReference type="PANTHER" id="PTHR10491:SF4">
    <property type="entry name" value="METHIONINE ADENOSYLTRANSFERASE 2 SUBUNIT BETA"/>
    <property type="match status" value="1"/>
</dbReference>
<evidence type="ECO:0000256" key="5">
    <source>
        <dbReference type="ARBA" id="ARBA00048200"/>
    </source>
</evidence>
<comment type="cofactor">
    <cofactor evidence="6">
        <name>Mg(2+)</name>
        <dbReference type="ChEBI" id="CHEBI:18420"/>
    </cofactor>
    <text evidence="6">Binds 1 Mg(2+) ion per monomer.</text>
</comment>
<dbReference type="RefSeq" id="WP_184386733.1">
    <property type="nucleotide sequence ID" value="NZ_JACIDJ010000013.1"/>
</dbReference>
<dbReference type="Gene3D" id="3.40.50.720">
    <property type="entry name" value="NAD(P)-binding Rossmann-like Domain"/>
    <property type="match status" value="1"/>
</dbReference>
<dbReference type="NCBIfam" id="TIGR01214">
    <property type="entry name" value="rmlD"/>
    <property type="match status" value="1"/>
</dbReference>
<organism evidence="8 9">
    <name type="scientific">Roseococcus suduntuyensis</name>
    <dbReference type="NCBI Taxonomy" id="455361"/>
    <lineage>
        <taxon>Bacteria</taxon>
        <taxon>Pseudomonadati</taxon>
        <taxon>Pseudomonadota</taxon>
        <taxon>Alphaproteobacteria</taxon>
        <taxon>Acetobacterales</taxon>
        <taxon>Roseomonadaceae</taxon>
        <taxon>Roseococcus</taxon>
    </lineage>
</organism>
<evidence type="ECO:0000256" key="2">
    <source>
        <dbReference type="ARBA" id="ARBA00010944"/>
    </source>
</evidence>
<dbReference type="CDD" id="cd05254">
    <property type="entry name" value="dTDP_HR_like_SDR_e"/>
    <property type="match status" value="1"/>
</dbReference>
<dbReference type="AlphaFoldDB" id="A0A840AIP6"/>
<gene>
    <name evidence="8" type="ORF">GGQ83_003981</name>
</gene>
<dbReference type="EC" id="1.1.1.133" evidence="3 6"/>
<keyword evidence="6" id="KW-0521">NADP</keyword>
<evidence type="ECO:0000256" key="1">
    <source>
        <dbReference type="ARBA" id="ARBA00004781"/>
    </source>
</evidence>
<dbReference type="SUPFAM" id="SSF51735">
    <property type="entry name" value="NAD(P)-binding Rossmann-fold domains"/>
    <property type="match status" value="1"/>
</dbReference>
<dbReference type="UniPathway" id="UPA00124"/>
<name>A0A840AIP6_9PROT</name>
<dbReference type="Gene3D" id="3.90.25.10">
    <property type="entry name" value="UDP-galactose 4-epimerase, domain 1"/>
    <property type="match status" value="1"/>
</dbReference>
<keyword evidence="6 8" id="KW-0560">Oxidoreductase</keyword>
<comment type="function">
    <text evidence="6">Catalyzes the reduction of dTDP-6-deoxy-L-lyxo-4-hexulose to yield dTDP-L-rhamnose.</text>
</comment>
<evidence type="ECO:0000256" key="3">
    <source>
        <dbReference type="ARBA" id="ARBA00012929"/>
    </source>
</evidence>
<comment type="pathway">
    <text evidence="1 6">Carbohydrate biosynthesis; dTDP-L-rhamnose biosynthesis.</text>
</comment>
<dbReference type="InterPro" id="IPR029903">
    <property type="entry name" value="RmlD-like-bd"/>
</dbReference>
<keyword evidence="9" id="KW-1185">Reference proteome</keyword>
<sequence length="298" mass="31681">MRRILVTGRGGQLATGLETSLPAQGFEAFLVGQPDFEFDKPETVRAAFAAARPDAVVNCAAWTAVDAAEDDEPGAFRANALGPALLAGLCAAAGIPLIQVSTDCVYDGLKGEPYHESDLPHPVSVYGRTKLAGEWAALAGNPMTTVLRTAWVFSPIGRNFVRTMLAVGAQRPELRVVADQHGHPTAAPDLADAIAAILARTRETGWRAEYHGVFHAVAQGATTWHAFAEAIFVAAQPFGGPRPVVRPIATQDYPVKATRPADGRLELGKLHATFGVTLPPWQDGLTRVISALHQAERS</sequence>
<evidence type="ECO:0000313" key="9">
    <source>
        <dbReference type="Proteomes" id="UP000553193"/>
    </source>
</evidence>
<evidence type="ECO:0000256" key="4">
    <source>
        <dbReference type="ARBA" id="ARBA00017099"/>
    </source>
</evidence>
<protein>
    <recommendedName>
        <fullName evidence="4 6">dTDP-4-dehydrorhamnose reductase</fullName>
        <ecNumber evidence="3 6">1.1.1.133</ecNumber>
    </recommendedName>
</protein>
<dbReference type="GO" id="GO:0019305">
    <property type="term" value="P:dTDP-rhamnose biosynthetic process"/>
    <property type="evidence" value="ECO:0007669"/>
    <property type="project" value="UniProtKB-UniPathway"/>
</dbReference>
<evidence type="ECO:0000259" key="7">
    <source>
        <dbReference type="Pfam" id="PF04321"/>
    </source>
</evidence>
<feature type="domain" description="RmlD-like substrate binding" evidence="7">
    <location>
        <begin position="3"/>
        <end position="292"/>
    </location>
</feature>